<accession>A0A0F6Z7G0</accession>
<dbReference type="SUPFAM" id="SSF48498">
    <property type="entry name" value="Tetracyclin repressor-like, C-terminal domain"/>
    <property type="match status" value="1"/>
</dbReference>
<organism evidence="6 7">
    <name type="scientific">[Brevibacterium] flavum</name>
    <dbReference type="NCBI Taxonomy" id="92706"/>
    <lineage>
        <taxon>Bacteria</taxon>
        <taxon>Bacillati</taxon>
        <taxon>Actinomycetota</taxon>
        <taxon>Actinomycetes</taxon>
        <taxon>Mycobacteriales</taxon>
        <taxon>Corynebacteriaceae</taxon>
        <taxon>Corynebacterium</taxon>
    </lineage>
</organism>
<dbReference type="RefSeq" id="WP_003863088.1">
    <property type="nucleotide sequence ID" value="NZ_CP011309.1"/>
</dbReference>
<dbReference type="Pfam" id="PF00440">
    <property type="entry name" value="TetR_N"/>
    <property type="match status" value="1"/>
</dbReference>
<dbReference type="Pfam" id="PF17937">
    <property type="entry name" value="TetR_C_28"/>
    <property type="match status" value="1"/>
</dbReference>
<dbReference type="AlphaFoldDB" id="A0A0F6Z7G0"/>
<gene>
    <name evidence="6" type="ORF">YH66_13140</name>
</gene>
<keyword evidence="2 4" id="KW-0238">DNA-binding</keyword>
<keyword evidence="3" id="KW-0804">Transcription</keyword>
<evidence type="ECO:0000313" key="7">
    <source>
        <dbReference type="Proteomes" id="UP000034037"/>
    </source>
</evidence>
<dbReference type="PATRIC" id="fig|92706.3.peg.2749"/>
<dbReference type="InterPro" id="IPR009057">
    <property type="entry name" value="Homeodomain-like_sf"/>
</dbReference>
<dbReference type="PROSITE" id="PS50977">
    <property type="entry name" value="HTH_TETR_2"/>
    <property type="match status" value="1"/>
</dbReference>
<feature type="DNA-binding region" description="H-T-H motif" evidence="4">
    <location>
        <begin position="26"/>
        <end position="45"/>
    </location>
</feature>
<dbReference type="HOGENOM" id="CLU_091687_3_0_11"/>
<dbReference type="SMR" id="A0A0F6Z7G0"/>
<sequence>MRTSKKEMILRTAIDYIGEYSLETLSYDSLAEATGLSKSGLIYHFPSRHALLLGMHELLADDWDKELRNITRDPEDPLERLRAVVVTLAENVSRPELLLLIDAPSHPDFLNAWRTVNHQWIPDTDDLENDAHKRAVYLVQLAADGLFVHDYIHDDVLSKSKRQAMLETILDLIPSQT</sequence>
<dbReference type="EMBL" id="CP011309">
    <property type="protein sequence ID" value="AKF28400.1"/>
    <property type="molecule type" value="Genomic_DNA"/>
</dbReference>
<reference evidence="6 7" key="1">
    <citation type="submission" date="2015-04" db="EMBL/GenBank/DDBJ databases">
        <title>Complete Genome Sequence of Brevibacterium flavum ATCC 15168.</title>
        <authorList>
            <person name="Ahn J."/>
            <person name="Park G."/>
            <person name="Jeon W."/>
            <person name="Jang Y."/>
            <person name="Jang M."/>
            <person name="Lee H."/>
            <person name="Lee H."/>
        </authorList>
    </citation>
    <scope>NUCLEOTIDE SEQUENCE [LARGE SCALE GENOMIC DNA]</scope>
    <source>
        <strain evidence="6 7">ATCC 15168</strain>
    </source>
</reference>
<keyword evidence="7" id="KW-1185">Reference proteome</keyword>
<name>A0A0F6Z7G0_9CORY</name>
<protein>
    <submittedName>
        <fullName evidence="6">TetR family transcriptional regulator</fullName>
    </submittedName>
</protein>
<dbReference type="SUPFAM" id="SSF46689">
    <property type="entry name" value="Homeodomain-like"/>
    <property type="match status" value="1"/>
</dbReference>
<proteinExistence type="predicted"/>
<dbReference type="Gene3D" id="1.10.357.10">
    <property type="entry name" value="Tetracycline Repressor, domain 2"/>
    <property type="match status" value="1"/>
</dbReference>
<evidence type="ECO:0000313" key="6">
    <source>
        <dbReference type="EMBL" id="AKF28400.1"/>
    </source>
</evidence>
<dbReference type="Proteomes" id="UP000034037">
    <property type="component" value="Chromosome"/>
</dbReference>
<keyword evidence="1" id="KW-0805">Transcription regulation</keyword>
<dbReference type="InterPro" id="IPR001647">
    <property type="entry name" value="HTH_TetR"/>
</dbReference>
<evidence type="ECO:0000259" key="5">
    <source>
        <dbReference type="PROSITE" id="PS50977"/>
    </source>
</evidence>
<evidence type="ECO:0000256" key="2">
    <source>
        <dbReference type="ARBA" id="ARBA00023125"/>
    </source>
</evidence>
<evidence type="ECO:0000256" key="3">
    <source>
        <dbReference type="ARBA" id="ARBA00023163"/>
    </source>
</evidence>
<evidence type="ECO:0000256" key="1">
    <source>
        <dbReference type="ARBA" id="ARBA00023015"/>
    </source>
</evidence>
<evidence type="ECO:0000256" key="4">
    <source>
        <dbReference type="PROSITE-ProRule" id="PRU00335"/>
    </source>
</evidence>
<feature type="domain" description="HTH tetR-type" evidence="5">
    <location>
        <begin position="3"/>
        <end position="63"/>
    </location>
</feature>
<dbReference type="InterPro" id="IPR036271">
    <property type="entry name" value="Tet_transcr_reg_TetR-rel_C_sf"/>
</dbReference>
<dbReference type="PANTHER" id="PTHR47506:SF6">
    <property type="entry name" value="HTH-TYPE TRANSCRIPTIONAL REPRESSOR NEMR"/>
    <property type="match status" value="1"/>
</dbReference>
<dbReference type="GO" id="GO:0003677">
    <property type="term" value="F:DNA binding"/>
    <property type="evidence" value="ECO:0007669"/>
    <property type="project" value="UniProtKB-UniRule"/>
</dbReference>
<dbReference type="PANTHER" id="PTHR47506">
    <property type="entry name" value="TRANSCRIPTIONAL REGULATORY PROTEIN"/>
    <property type="match status" value="1"/>
</dbReference>
<dbReference type="InterPro" id="IPR041479">
    <property type="entry name" value="TetR_CgmR_C"/>
</dbReference>